<dbReference type="AlphaFoldDB" id="A0A8H5XC73"/>
<evidence type="ECO:0000313" key="5">
    <source>
        <dbReference type="Proteomes" id="UP000572754"/>
    </source>
</evidence>
<dbReference type="PROSITE" id="PS50948">
    <property type="entry name" value="PAN"/>
    <property type="match status" value="4"/>
</dbReference>
<dbReference type="Pfam" id="PF00024">
    <property type="entry name" value="PAN_1"/>
    <property type="match status" value="1"/>
</dbReference>
<name>A0A8H5XC73_FUSCI</name>
<feature type="region of interest" description="Disordered" evidence="1">
    <location>
        <begin position="164"/>
        <end position="252"/>
    </location>
</feature>
<proteinExistence type="predicted"/>
<feature type="domain" description="Apple" evidence="3">
    <location>
        <begin position="776"/>
        <end position="856"/>
    </location>
</feature>
<feature type="domain" description="Apple" evidence="3">
    <location>
        <begin position="472"/>
        <end position="545"/>
    </location>
</feature>
<feature type="chain" id="PRO_5034749038" description="Apple domain-containing protein" evidence="2">
    <location>
        <begin position="20"/>
        <end position="863"/>
    </location>
</feature>
<evidence type="ECO:0000256" key="1">
    <source>
        <dbReference type="SAM" id="MobiDB-lite"/>
    </source>
</evidence>
<feature type="region of interest" description="Disordered" evidence="1">
    <location>
        <begin position="384"/>
        <end position="442"/>
    </location>
</feature>
<dbReference type="Proteomes" id="UP000572754">
    <property type="component" value="Unassembled WGS sequence"/>
</dbReference>
<comment type="caution">
    <text evidence="4">The sequence shown here is derived from an EMBL/GenBank/DDBJ whole genome shotgun (WGS) entry which is preliminary data.</text>
</comment>
<keyword evidence="5" id="KW-1185">Reference proteome</keyword>
<feature type="compositionally biased region" description="Low complexity" evidence="1">
    <location>
        <begin position="558"/>
        <end position="656"/>
    </location>
</feature>
<keyword evidence="2" id="KW-0732">Signal</keyword>
<evidence type="ECO:0000259" key="3">
    <source>
        <dbReference type="PROSITE" id="PS50948"/>
    </source>
</evidence>
<feature type="domain" description="Apple" evidence="3">
    <location>
        <begin position="672"/>
        <end position="751"/>
    </location>
</feature>
<dbReference type="Gene3D" id="3.50.4.10">
    <property type="entry name" value="Hepatocyte Growth Factor"/>
    <property type="match status" value="1"/>
</dbReference>
<evidence type="ECO:0000256" key="2">
    <source>
        <dbReference type="SAM" id="SignalP"/>
    </source>
</evidence>
<protein>
    <recommendedName>
        <fullName evidence="3">Apple domain-containing protein</fullName>
    </recommendedName>
</protein>
<gene>
    <name evidence="4" type="ORF">FCIRC_694</name>
</gene>
<dbReference type="InterPro" id="IPR003609">
    <property type="entry name" value="Pan_app"/>
</dbReference>
<evidence type="ECO:0000313" key="4">
    <source>
        <dbReference type="EMBL" id="KAF5690963.1"/>
    </source>
</evidence>
<sequence>MPSSKVFAAILAALAVADASPCKPKPVTTSGSTAAVVTTSGSTDILSSTTTTETAATTTTGAACSHYTPYTEIVPADCGMTGVAPNCADKVIGSPITVTDYAECGNTCGMTVGCKSFSIKDTSCTLYNAPVSSLGYTFNEGSDASHFYDLDLCFGCGEGTTTSGTETATGSQTTGSETETSATGSETETSATGSAAETSATGSETGTTTATGSETETSGTAHATGTTDTETSATGSQTETTTAPGATTETSATETLTANTDTTTAAATTTTSAGCTAYTQIANPPYYNCNVRGSASGASSFIASYSNIASTNDCALKCANYHDAANPNDKCLSFGLDGSNTCYVYDVHISGLGINRSGIPSWAFNDLDACYSCDEGVATTTTAGVDTTTETGSETGTTTTEGGAGSTTTTEAGSDTTTTAAGVDTTTTEAGSGTTTTTAAGIDTTTTEAASTTTDSVCTGYTPVPNPPAASCAVKGKTYKTSISSDTGSSADVCASKCSEVSGCKTFAYKASSSTCTLYTQTVSELQIIDCGSAEESEFYEFDICYAGCGQATTTTEAVGSTTTTEAGVETTATTTTEAGEGSTTTTEAAVASTTTTEAGEASTTTTEAGAASTTTTEAGVASTTTTEAASTTEAPTTTTTEAQSTTEAPTTTTEAPVCTNYIPLPNAPSTCGKQGKVSCRSTQKLGQATSVTDVNACGKLCGTTLTCKTFSYTPKFRSTGGYCQLYSAPLAQLSFTPCSTGVKFYDLDTCYTCSNTPTPTPPATCSKYVPAFEKCAKDTHCGTSGEICQEVKINVAGDASCLENCAKSCIDYGKDCKYFSYQSAFGNSAAKCTLYKSGKITQKSSSWVKFYEQDCFKCQQSK</sequence>
<organism evidence="4 5">
    <name type="scientific">Fusarium circinatum</name>
    <name type="common">Pitch canker fungus</name>
    <name type="synonym">Gibberella circinata</name>
    <dbReference type="NCBI Taxonomy" id="48490"/>
    <lineage>
        <taxon>Eukaryota</taxon>
        <taxon>Fungi</taxon>
        <taxon>Dikarya</taxon>
        <taxon>Ascomycota</taxon>
        <taxon>Pezizomycotina</taxon>
        <taxon>Sordariomycetes</taxon>
        <taxon>Hypocreomycetidae</taxon>
        <taxon>Hypocreales</taxon>
        <taxon>Nectriaceae</taxon>
        <taxon>Fusarium</taxon>
        <taxon>Fusarium fujikuroi species complex</taxon>
    </lineage>
</organism>
<reference evidence="4 5" key="2">
    <citation type="submission" date="2020-05" db="EMBL/GenBank/DDBJ databases">
        <title>Identification and distribution of gene clusters putatively required for synthesis of sphingolipid metabolism inhibitors in phylogenetically diverse species of the filamentous fungus Fusarium.</title>
        <authorList>
            <person name="Kim H.-S."/>
            <person name="Busman M."/>
            <person name="Brown D.W."/>
            <person name="Divon H."/>
            <person name="Uhlig S."/>
            <person name="Proctor R.H."/>
        </authorList>
    </citation>
    <scope>NUCLEOTIDE SEQUENCE [LARGE SCALE GENOMIC DNA]</scope>
    <source>
        <strain evidence="4 5">NRRL 25331</strain>
    </source>
</reference>
<feature type="domain" description="Apple" evidence="3">
    <location>
        <begin position="87"/>
        <end position="153"/>
    </location>
</feature>
<dbReference type="EMBL" id="JAAQPE010000026">
    <property type="protein sequence ID" value="KAF5690963.1"/>
    <property type="molecule type" value="Genomic_DNA"/>
</dbReference>
<accession>A0A8H5XC73</accession>
<reference evidence="5" key="1">
    <citation type="journal article" date="2020" name="BMC Genomics">
        <title>Correction to: Identification and distribution of gene clusters required for synthesis of sphingolipid metabolism inhibitors in diverse species of the filamentous fungus Fusarium.</title>
        <authorList>
            <person name="Kim H.S."/>
            <person name="Lohmar J.M."/>
            <person name="Busman M."/>
            <person name="Brown D.W."/>
            <person name="Naumann T.A."/>
            <person name="Divon H.H."/>
            <person name="Lysoe E."/>
            <person name="Uhlig S."/>
            <person name="Proctor R.H."/>
        </authorList>
    </citation>
    <scope>NUCLEOTIDE SEQUENCE [LARGE SCALE GENOMIC DNA]</scope>
    <source>
        <strain evidence="5">NRRL 25331</strain>
    </source>
</reference>
<feature type="signal peptide" evidence="2">
    <location>
        <begin position="1"/>
        <end position="19"/>
    </location>
</feature>
<feature type="region of interest" description="Disordered" evidence="1">
    <location>
        <begin position="558"/>
        <end position="658"/>
    </location>
</feature>